<protein>
    <submittedName>
        <fullName evidence="2">YceI family protein</fullName>
    </submittedName>
</protein>
<dbReference type="InterPro" id="IPR036761">
    <property type="entry name" value="TTHA0802/YceI-like_sf"/>
</dbReference>
<dbReference type="PANTHER" id="PTHR34406">
    <property type="entry name" value="PROTEIN YCEI"/>
    <property type="match status" value="1"/>
</dbReference>
<dbReference type="RefSeq" id="WP_190888892.1">
    <property type="nucleotide sequence ID" value="NZ_JACWZY010000019.1"/>
</dbReference>
<sequence length="183" mass="19728">MATQTAVDTTWVIDPLHSEVQFKVKHLVISTVTGSFGKYEGQIVSHDDDDFDGASVSFSADIDSITTGQEQRDGHLKSADFFDAASHPKLTFVSTSMTKTGDDTYSLIGDLTIRGTTKSVTLNVEHGGQMQDFYGQTKAGFEISGTIKRKEFGLTWDGVTEAGGVVVSDDVKLALNIQVVKQG</sequence>
<accession>A0A926XYA4</accession>
<dbReference type="InterPro" id="IPR007372">
    <property type="entry name" value="Lipid/polyisoprenoid-bd_YceI"/>
</dbReference>
<proteinExistence type="predicted"/>
<dbReference type="SMART" id="SM00867">
    <property type="entry name" value="YceI"/>
    <property type="match status" value="1"/>
</dbReference>
<gene>
    <name evidence="2" type="ORF">IC229_20525</name>
</gene>
<reference evidence="2" key="1">
    <citation type="submission" date="2020-09" db="EMBL/GenBank/DDBJ databases">
        <authorList>
            <person name="Kim M.K."/>
        </authorList>
    </citation>
    <scope>NUCLEOTIDE SEQUENCE</scope>
    <source>
        <strain evidence="2">BT702</strain>
    </source>
</reference>
<dbReference type="AlphaFoldDB" id="A0A926XYA4"/>
<evidence type="ECO:0000259" key="1">
    <source>
        <dbReference type="SMART" id="SM00867"/>
    </source>
</evidence>
<organism evidence="2 3">
    <name type="scientific">Spirosoma profusum</name>
    <dbReference type="NCBI Taxonomy" id="2771354"/>
    <lineage>
        <taxon>Bacteria</taxon>
        <taxon>Pseudomonadati</taxon>
        <taxon>Bacteroidota</taxon>
        <taxon>Cytophagia</taxon>
        <taxon>Cytophagales</taxon>
        <taxon>Cytophagaceae</taxon>
        <taxon>Spirosoma</taxon>
    </lineage>
</organism>
<dbReference type="SUPFAM" id="SSF101874">
    <property type="entry name" value="YceI-like"/>
    <property type="match status" value="1"/>
</dbReference>
<dbReference type="Pfam" id="PF04264">
    <property type="entry name" value="YceI"/>
    <property type="match status" value="1"/>
</dbReference>
<dbReference type="Gene3D" id="2.40.128.110">
    <property type="entry name" value="Lipid/polyisoprenoid-binding, YceI-like"/>
    <property type="match status" value="1"/>
</dbReference>
<feature type="domain" description="Lipid/polyisoprenoid-binding YceI-like" evidence="1">
    <location>
        <begin position="10"/>
        <end position="180"/>
    </location>
</feature>
<evidence type="ECO:0000313" key="3">
    <source>
        <dbReference type="Proteomes" id="UP000598820"/>
    </source>
</evidence>
<dbReference type="PANTHER" id="PTHR34406:SF1">
    <property type="entry name" value="PROTEIN YCEI"/>
    <property type="match status" value="1"/>
</dbReference>
<dbReference type="EMBL" id="JACWZY010000019">
    <property type="protein sequence ID" value="MBD2703044.1"/>
    <property type="molecule type" value="Genomic_DNA"/>
</dbReference>
<keyword evidence="3" id="KW-1185">Reference proteome</keyword>
<dbReference type="Proteomes" id="UP000598820">
    <property type="component" value="Unassembled WGS sequence"/>
</dbReference>
<evidence type="ECO:0000313" key="2">
    <source>
        <dbReference type="EMBL" id="MBD2703044.1"/>
    </source>
</evidence>
<comment type="caution">
    <text evidence="2">The sequence shown here is derived from an EMBL/GenBank/DDBJ whole genome shotgun (WGS) entry which is preliminary data.</text>
</comment>
<name>A0A926XYA4_9BACT</name>